<name>A0A6A6RBR0_9PEZI</name>
<protein>
    <submittedName>
        <fullName evidence="1">Uncharacterized protein</fullName>
    </submittedName>
</protein>
<sequence length="317" mass="35706">MAKRRTMKECEAQLRILRAARSSTATRKGLEKDITDRGAAKRLRRERKLDRSLRRVQDRVHTLTLRKVEGKMESLALVDPTQCIPNQSVESPFAAHESVEGEAGARQLSDLRGLSSKLSFNMHARLDADEELPYIPASMEPTSPKTSQVTLILPRTKLSHREQAREFNDLPIEMKLEILERAYGKTGTVAMFWRGGHNMSDGSNRVMAAYHTVDNRYISNYMAIALTSLRGFFAKLTASGRNQDVHNVFFRTLRGTLGAAVLRSNRNLKRIAIGNMPADTYHISNPEGHFRQITELYIAQTVELLGEALVDCRISLG</sequence>
<dbReference type="AlphaFoldDB" id="A0A6A6RBR0"/>
<reference evidence="1" key="1">
    <citation type="journal article" date="2020" name="Stud. Mycol.">
        <title>101 Dothideomycetes genomes: a test case for predicting lifestyles and emergence of pathogens.</title>
        <authorList>
            <person name="Haridas S."/>
            <person name="Albert R."/>
            <person name="Binder M."/>
            <person name="Bloem J."/>
            <person name="Labutti K."/>
            <person name="Salamov A."/>
            <person name="Andreopoulos B."/>
            <person name="Baker S."/>
            <person name="Barry K."/>
            <person name="Bills G."/>
            <person name="Bluhm B."/>
            <person name="Cannon C."/>
            <person name="Castanera R."/>
            <person name="Culley D."/>
            <person name="Daum C."/>
            <person name="Ezra D."/>
            <person name="Gonzalez J."/>
            <person name="Henrissat B."/>
            <person name="Kuo A."/>
            <person name="Liang C."/>
            <person name="Lipzen A."/>
            <person name="Lutzoni F."/>
            <person name="Magnuson J."/>
            <person name="Mondo S."/>
            <person name="Nolan M."/>
            <person name="Ohm R."/>
            <person name="Pangilinan J."/>
            <person name="Park H.-J."/>
            <person name="Ramirez L."/>
            <person name="Alfaro M."/>
            <person name="Sun H."/>
            <person name="Tritt A."/>
            <person name="Yoshinaga Y."/>
            <person name="Zwiers L.-H."/>
            <person name="Turgeon B."/>
            <person name="Goodwin S."/>
            <person name="Spatafora J."/>
            <person name="Crous P."/>
            <person name="Grigoriev I."/>
        </authorList>
    </citation>
    <scope>NUCLEOTIDE SEQUENCE</scope>
    <source>
        <strain evidence="1">CBS 269.34</strain>
    </source>
</reference>
<dbReference type="Proteomes" id="UP000799750">
    <property type="component" value="Unassembled WGS sequence"/>
</dbReference>
<keyword evidence="2" id="KW-1185">Reference proteome</keyword>
<dbReference type="EMBL" id="MU004181">
    <property type="protein sequence ID" value="KAF2502001.1"/>
    <property type="molecule type" value="Genomic_DNA"/>
</dbReference>
<evidence type="ECO:0000313" key="1">
    <source>
        <dbReference type="EMBL" id="KAF2502001.1"/>
    </source>
</evidence>
<evidence type="ECO:0000313" key="2">
    <source>
        <dbReference type="Proteomes" id="UP000799750"/>
    </source>
</evidence>
<gene>
    <name evidence="1" type="ORF">BU16DRAFT_532428</name>
</gene>
<organism evidence="1 2">
    <name type="scientific">Lophium mytilinum</name>
    <dbReference type="NCBI Taxonomy" id="390894"/>
    <lineage>
        <taxon>Eukaryota</taxon>
        <taxon>Fungi</taxon>
        <taxon>Dikarya</taxon>
        <taxon>Ascomycota</taxon>
        <taxon>Pezizomycotina</taxon>
        <taxon>Dothideomycetes</taxon>
        <taxon>Pleosporomycetidae</taxon>
        <taxon>Mytilinidiales</taxon>
        <taxon>Mytilinidiaceae</taxon>
        <taxon>Lophium</taxon>
    </lineage>
</organism>
<proteinExistence type="predicted"/>
<accession>A0A6A6RBR0</accession>